<protein>
    <recommendedName>
        <fullName evidence="4">Competence protein ComEA</fullName>
    </recommendedName>
</protein>
<evidence type="ECO:0008006" key="4">
    <source>
        <dbReference type="Google" id="ProtNLM"/>
    </source>
</evidence>
<comment type="caution">
    <text evidence="2">The sequence shown here is derived from an EMBL/GenBank/DDBJ whole genome shotgun (WGS) entry which is preliminary data.</text>
</comment>
<name>A0A4R6IH13_9MOLU</name>
<dbReference type="Proteomes" id="UP000295518">
    <property type="component" value="Unassembled WGS sequence"/>
</dbReference>
<evidence type="ECO:0000256" key="1">
    <source>
        <dbReference type="SAM" id="Phobius"/>
    </source>
</evidence>
<proteinExistence type="predicted"/>
<dbReference type="EMBL" id="SNWN01000009">
    <property type="protein sequence ID" value="TDO21111.1"/>
    <property type="molecule type" value="Genomic_DNA"/>
</dbReference>
<keyword evidence="1" id="KW-0472">Membrane</keyword>
<keyword evidence="1" id="KW-1133">Transmembrane helix</keyword>
<dbReference type="RefSeq" id="WP_094254376.1">
    <property type="nucleotide sequence ID" value="NZ_NNCE01000001.1"/>
</dbReference>
<keyword evidence="1" id="KW-0812">Transmembrane</keyword>
<dbReference type="AlphaFoldDB" id="A0A4R6IH13"/>
<keyword evidence="3" id="KW-1185">Reference proteome</keyword>
<organism evidence="2 3">
    <name type="scientific">Mycoplasma testudineum</name>
    <dbReference type="NCBI Taxonomy" id="244584"/>
    <lineage>
        <taxon>Bacteria</taxon>
        <taxon>Bacillati</taxon>
        <taxon>Mycoplasmatota</taxon>
        <taxon>Mollicutes</taxon>
        <taxon>Mycoplasmataceae</taxon>
        <taxon>Mycoplasma</taxon>
    </lineage>
</organism>
<evidence type="ECO:0000313" key="2">
    <source>
        <dbReference type="EMBL" id="TDO21111.1"/>
    </source>
</evidence>
<dbReference type="NCBIfam" id="NF045978">
    <property type="entry name" value="ComEA_MAG0490"/>
    <property type="match status" value="1"/>
</dbReference>
<accession>A0A4R6IH13</accession>
<reference evidence="2 3" key="1">
    <citation type="submission" date="2019-03" db="EMBL/GenBank/DDBJ databases">
        <title>Genomic Encyclopedia of Archaeal and Bacterial Type Strains, Phase II (KMG-II): from individual species to whole genera.</title>
        <authorList>
            <person name="Goeker M."/>
        </authorList>
    </citation>
    <scope>NUCLEOTIDE SEQUENCE [LARGE SCALE GENOMIC DNA]</scope>
    <source>
        <strain evidence="2 3">ATCC 700618</strain>
    </source>
</reference>
<sequence length="163" mass="19080">MKKNFKIILLIIAIAISIVSFSIYHFYSIPKQQVQQKRNEIRILVQGWIEFPGWHIYPEGTKFSHVLQDLKVKTGADLKNIDIEEILINDKEYYIPKINLDKLTWSKLEITDLKEIGINQNISQEIINLKNKKIKPTWELIDKISGIGPITIEKLKNKLDLNR</sequence>
<feature type="transmembrane region" description="Helical" evidence="1">
    <location>
        <begin position="7"/>
        <end position="27"/>
    </location>
</feature>
<gene>
    <name evidence="2" type="ORF">EI74_0131</name>
</gene>
<dbReference type="OrthoDB" id="399398at2"/>
<evidence type="ECO:0000313" key="3">
    <source>
        <dbReference type="Proteomes" id="UP000295518"/>
    </source>
</evidence>